<dbReference type="EMBL" id="ATND01000001">
    <property type="protein sequence ID" value="EPP38906.1"/>
    <property type="molecule type" value="Genomic_DNA"/>
</dbReference>
<evidence type="ECO:0000256" key="1">
    <source>
        <dbReference type="ARBA" id="ARBA00001933"/>
    </source>
</evidence>
<evidence type="ECO:0000256" key="2">
    <source>
        <dbReference type="ARBA" id="ARBA00006490"/>
    </source>
</evidence>
<dbReference type="SUPFAM" id="SSF53383">
    <property type="entry name" value="PLP-dependent transferases"/>
    <property type="match status" value="1"/>
</dbReference>
<dbReference type="InterPro" id="IPR015422">
    <property type="entry name" value="PyrdxlP-dep_Trfase_small"/>
</dbReference>
<proteinExistence type="inferred from homology"/>
<dbReference type="RefSeq" id="WP_020359146.1">
    <property type="nucleotide sequence ID" value="NZ_KE360587.1"/>
</dbReference>
<evidence type="ECO:0000256" key="3">
    <source>
        <dbReference type="ARBA" id="ARBA00022898"/>
    </source>
</evidence>
<comment type="catalytic activity">
    <reaction evidence="4">
        <text>(sulfur carrier)-H + L-cysteine = (sulfur carrier)-SH + L-alanine</text>
        <dbReference type="Rhea" id="RHEA:43892"/>
        <dbReference type="Rhea" id="RHEA-COMP:14737"/>
        <dbReference type="Rhea" id="RHEA-COMP:14739"/>
        <dbReference type="ChEBI" id="CHEBI:29917"/>
        <dbReference type="ChEBI" id="CHEBI:35235"/>
        <dbReference type="ChEBI" id="CHEBI:57972"/>
        <dbReference type="ChEBI" id="CHEBI:64428"/>
        <dbReference type="EC" id="2.8.1.7"/>
    </reaction>
</comment>
<organism evidence="6 7">
    <name type="scientific">Chlamydia avium</name>
    <dbReference type="NCBI Taxonomy" id="1457141"/>
    <lineage>
        <taxon>Bacteria</taxon>
        <taxon>Pseudomonadati</taxon>
        <taxon>Chlamydiota</taxon>
        <taxon>Chlamydiia</taxon>
        <taxon>Chlamydiales</taxon>
        <taxon>Chlamydiaceae</taxon>
        <taxon>Chlamydia/Chlamydophila group</taxon>
        <taxon>Chlamydia</taxon>
    </lineage>
</organism>
<dbReference type="Proteomes" id="UP000014821">
    <property type="component" value="Unassembled WGS sequence"/>
</dbReference>
<accession>A0ABP2X7T3</accession>
<dbReference type="InterPro" id="IPR015424">
    <property type="entry name" value="PyrdxlP-dep_Trfase"/>
</dbReference>
<dbReference type="PANTHER" id="PTHR11601:SF34">
    <property type="entry name" value="CYSTEINE DESULFURASE"/>
    <property type="match status" value="1"/>
</dbReference>
<dbReference type="Pfam" id="PF00266">
    <property type="entry name" value="Aminotran_5"/>
    <property type="match status" value="1"/>
</dbReference>
<comment type="caution">
    <text evidence="6">The sequence shown here is derived from an EMBL/GenBank/DDBJ whole genome shotgun (WGS) entry which is preliminary data.</text>
</comment>
<dbReference type="InterPro" id="IPR015421">
    <property type="entry name" value="PyrdxlP-dep_Trfase_major"/>
</dbReference>
<dbReference type="Gene3D" id="3.90.1150.10">
    <property type="entry name" value="Aspartate Aminotransferase, domain 1"/>
    <property type="match status" value="1"/>
</dbReference>
<evidence type="ECO:0000259" key="5">
    <source>
        <dbReference type="Pfam" id="PF00266"/>
    </source>
</evidence>
<keyword evidence="6" id="KW-0808">Transferase</keyword>
<evidence type="ECO:0000256" key="4">
    <source>
        <dbReference type="ARBA" id="ARBA00050776"/>
    </source>
</evidence>
<gene>
    <name evidence="6" type="ORF">CP10881SC42_0113</name>
</gene>
<name>A0ABP2X7T3_9CHLA</name>
<evidence type="ECO:0000313" key="7">
    <source>
        <dbReference type="Proteomes" id="UP000014821"/>
    </source>
</evidence>
<dbReference type="Gene3D" id="3.40.640.10">
    <property type="entry name" value="Type I PLP-dependent aspartate aminotransferase-like (Major domain)"/>
    <property type="match status" value="1"/>
</dbReference>
<dbReference type="GO" id="GO:0008483">
    <property type="term" value="F:transaminase activity"/>
    <property type="evidence" value="ECO:0007669"/>
    <property type="project" value="UniProtKB-KW"/>
</dbReference>
<sequence>MDKPQLRTTSRTIWLNNQQAIPPSAAVREDFILYADPFSLTPSSSLRLLNDTEEIARKLVGCSESTHSFHFVPHFPHSTAIIVAVLLENLNYFHGKNHLLVSSHEQQYIVDAISHRQGLGVTYDWVTVNSSGRISSDQLIDSLTPQTLLFSLSAANGMTGLIEPIHELQPLCQDRGVILHLDLCDILGRAPITPDMLNADILTFSSISLGGIGNLGGMFIKKSLSRFFHLWLPREESGPLCLASVSAMKTACQERLSSYSSLMLASINLRNKLIQALQATSLDVQFLFPELENKLPNVLIATFPDIPAESLAFFLHQRSIYPGIGYERFPPLSQILQNCGISPFLCHEALHFSFTERTKDTQFSMLSEAIQEGSAHLQPALTSSV</sequence>
<keyword evidence="7" id="KW-1185">Reference proteome</keyword>
<keyword evidence="3" id="KW-0663">Pyridoxal phosphate</keyword>
<protein>
    <submittedName>
        <fullName evidence="6">Aminotransferase class-V family protein</fullName>
    </submittedName>
</protein>
<dbReference type="InterPro" id="IPR000192">
    <property type="entry name" value="Aminotrans_V_dom"/>
</dbReference>
<comment type="cofactor">
    <cofactor evidence="1">
        <name>pyridoxal 5'-phosphate</name>
        <dbReference type="ChEBI" id="CHEBI:597326"/>
    </cofactor>
</comment>
<comment type="similarity">
    <text evidence="2">Belongs to the class-V pyridoxal-phosphate-dependent aminotransferase family. NifS/IscS subfamily.</text>
</comment>
<reference evidence="6" key="1">
    <citation type="submission" date="2013-04" db="EMBL/GenBank/DDBJ databases">
        <title>Genome sequence of Chlamydia psittaci 10_881_SC42.</title>
        <authorList>
            <person name="Huot-Creasy H."/>
            <person name="McCracken C.L."/>
            <person name="Humphries M."/>
            <person name="Sachse K."/>
            <person name="Laroucau K."/>
            <person name="Bavoil P."/>
            <person name="Myers G.S."/>
        </authorList>
    </citation>
    <scope>NUCLEOTIDE SEQUENCE [LARGE SCALE GENOMIC DNA]</scope>
    <source>
        <strain evidence="6">10_881_SC42</strain>
    </source>
</reference>
<dbReference type="PANTHER" id="PTHR11601">
    <property type="entry name" value="CYSTEINE DESULFURYLASE FAMILY MEMBER"/>
    <property type="match status" value="1"/>
</dbReference>
<feature type="domain" description="Aminotransferase class V" evidence="5">
    <location>
        <begin position="85"/>
        <end position="231"/>
    </location>
</feature>
<keyword evidence="6" id="KW-0032">Aminotransferase</keyword>
<evidence type="ECO:0000313" key="6">
    <source>
        <dbReference type="EMBL" id="EPP38906.1"/>
    </source>
</evidence>